<accession>A0A511QWX6</accession>
<gene>
    <name evidence="2" type="ORF">MHY01S_00500</name>
</gene>
<evidence type="ECO:0000313" key="3">
    <source>
        <dbReference type="Proteomes" id="UP000321197"/>
    </source>
</evidence>
<proteinExistence type="predicted"/>
<reference evidence="2 3" key="1">
    <citation type="submission" date="2019-07" db="EMBL/GenBank/DDBJ databases">
        <title>Whole genome shotgun sequence of Meiothermus hypogaeus NBRC 106114.</title>
        <authorList>
            <person name="Hosoyama A."/>
            <person name="Uohara A."/>
            <person name="Ohji S."/>
            <person name="Ichikawa N."/>
        </authorList>
    </citation>
    <scope>NUCLEOTIDE SEQUENCE [LARGE SCALE GENOMIC DNA]</scope>
    <source>
        <strain evidence="2 3">NBRC 106114</strain>
    </source>
</reference>
<sequence>MAKIPSPWEAPEVWETLTLLGPQGRVAIPNVTVNVRGGGLEEDSAPIAGENGAERTFLRYRDAEVEVEAVADSKAEFERLLAVLNLYRNRRDKKPVILQAAHPNLQLHGVRYVYLFDLESPDFSRESGFVLRFKLREWQSKERRSGTVEKLDGPAPGSLAGSGSGGAGGGKPSAQKAGENRPSTVGLWSVARGLPDGSVTANRMVGR</sequence>
<feature type="compositionally biased region" description="Gly residues" evidence="1">
    <location>
        <begin position="160"/>
        <end position="171"/>
    </location>
</feature>
<dbReference type="EMBL" id="BJXL01000001">
    <property type="protein sequence ID" value="GEM81884.1"/>
    <property type="molecule type" value="Genomic_DNA"/>
</dbReference>
<evidence type="ECO:0000256" key="1">
    <source>
        <dbReference type="SAM" id="MobiDB-lite"/>
    </source>
</evidence>
<feature type="region of interest" description="Disordered" evidence="1">
    <location>
        <begin position="144"/>
        <end position="207"/>
    </location>
</feature>
<comment type="caution">
    <text evidence="2">The sequence shown here is derived from an EMBL/GenBank/DDBJ whole genome shotgun (WGS) entry which is preliminary data.</text>
</comment>
<organism evidence="2 3">
    <name type="scientific">Meiothermus hypogaeus NBRC 106114</name>
    <dbReference type="NCBI Taxonomy" id="1227553"/>
    <lineage>
        <taxon>Bacteria</taxon>
        <taxon>Thermotogati</taxon>
        <taxon>Deinococcota</taxon>
        <taxon>Deinococci</taxon>
        <taxon>Thermales</taxon>
        <taxon>Thermaceae</taxon>
        <taxon>Meiothermus</taxon>
    </lineage>
</organism>
<dbReference type="Proteomes" id="UP000321197">
    <property type="component" value="Unassembled WGS sequence"/>
</dbReference>
<evidence type="ECO:0000313" key="2">
    <source>
        <dbReference type="EMBL" id="GEM81884.1"/>
    </source>
</evidence>
<dbReference type="RefSeq" id="WP_119340429.1">
    <property type="nucleotide sequence ID" value="NZ_BJXL01000001.1"/>
</dbReference>
<dbReference type="AlphaFoldDB" id="A0A511QWX6"/>
<dbReference type="OrthoDB" id="9889104at2"/>
<name>A0A511QWX6_9DEIN</name>
<protein>
    <submittedName>
        <fullName evidence="2">Uncharacterized protein</fullName>
    </submittedName>
</protein>